<dbReference type="RefSeq" id="WP_079556973.1">
    <property type="nucleotide sequence ID" value="NZ_CP021904.1"/>
</dbReference>
<dbReference type="GO" id="GO:0006313">
    <property type="term" value="P:DNA transposition"/>
    <property type="evidence" value="ECO:0007669"/>
    <property type="project" value="InterPro"/>
</dbReference>
<dbReference type="Pfam" id="PF01797">
    <property type="entry name" value="Y1_Tnp"/>
    <property type="match status" value="1"/>
</dbReference>
<gene>
    <name evidence="2" type="ORF">SAMN03080601_01200</name>
</gene>
<dbReference type="STRING" id="889453.SAMN03080601_01200"/>
<evidence type="ECO:0000313" key="2">
    <source>
        <dbReference type="EMBL" id="SKB78650.1"/>
    </source>
</evidence>
<feature type="domain" description="Transposase IS200-like" evidence="1">
    <location>
        <begin position="5"/>
        <end position="119"/>
    </location>
</feature>
<dbReference type="InterPro" id="IPR036515">
    <property type="entry name" value="Transposase_17_sf"/>
</dbReference>
<protein>
    <submittedName>
        <fullName evidence="2">REP element-mobilizing transposase RayT</fullName>
    </submittedName>
</protein>
<dbReference type="PANTHER" id="PTHR33360">
    <property type="entry name" value="TRANSPOSASE FOR INSERTION SEQUENCE ELEMENT IS200"/>
    <property type="match status" value="1"/>
</dbReference>
<reference evidence="2 3" key="1">
    <citation type="submission" date="2017-02" db="EMBL/GenBank/DDBJ databases">
        <authorList>
            <person name="Peterson S.W."/>
        </authorList>
    </citation>
    <scope>NUCLEOTIDE SEQUENCE [LARGE SCALE GENOMIC DNA]</scope>
    <source>
        <strain evidence="2 3">DSM 24412</strain>
    </source>
</reference>
<accession>A0A1T5E4A0</accession>
<dbReference type="EMBL" id="FUYV01000005">
    <property type="protein sequence ID" value="SKB78650.1"/>
    <property type="molecule type" value="Genomic_DNA"/>
</dbReference>
<proteinExistence type="predicted"/>
<dbReference type="InterPro" id="IPR002686">
    <property type="entry name" value="Transposase_17"/>
</dbReference>
<dbReference type="GO" id="GO:0004803">
    <property type="term" value="F:transposase activity"/>
    <property type="evidence" value="ECO:0007669"/>
    <property type="project" value="InterPro"/>
</dbReference>
<dbReference type="AlphaFoldDB" id="A0A1T5E4A0"/>
<sequence length="154" mass="18077">MPNTYTQIHIHAVFAVKNRLSLISKLWEQRLYQYITGIIQNHGHKMLSINGMPDHVHILFGMRPIQSLSDLMRDVKGDSSLWINESKFVAGKFSWQDGYGAFSYSKSQIPAVASYIENQKTHHQKKSFMEEYTKILKDFEIEYDEKYIFKPIED</sequence>
<dbReference type="Gene3D" id="3.30.70.1290">
    <property type="entry name" value="Transposase IS200-like"/>
    <property type="match status" value="1"/>
</dbReference>
<organism evidence="2 3">
    <name type="scientific">Alkalitalea saponilacus</name>
    <dbReference type="NCBI Taxonomy" id="889453"/>
    <lineage>
        <taxon>Bacteria</taxon>
        <taxon>Pseudomonadati</taxon>
        <taxon>Bacteroidota</taxon>
        <taxon>Bacteroidia</taxon>
        <taxon>Marinilabiliales</taxon>
        <taxon>Marinilabiliaceae</taxon>
        <taxon>Alkalitalea</taxon>
    </lineage>
</organism>
<dbReference type="NCBIfam" id="NF033573">
    <property type="entry name" value="transpos_IS200"/>
    <property type="match status" value="1"/>
</dbReference>
<dbReference type="PANTHER" id="PTHR33360:SF2">
    <property type="entry name" value="TRANSPOSASE FOR INSERTION SEQUENCE ELEMENT IS200"/>
    <property type="match status" value="1"/>
</dbReference>
<evidence type="ECO:0000313" key="3">
    <source>
        <dbReference type="Proteomes" id="UP000191055"/>
    </source>
</evidence>
<dbReference type="SMART" id="SM01321">
    <property type="entry name" value="Y1_Tnp"/>
    <property type="match status" value="1"/>
</dbReference>
<dbReference type="OrthoDB" id="9797997at2"/>
<evidence type="ECO:0000259" key="1">
    <source>
        <dbReference type="SMART" id="SM01321"/>
    </source>
</evidence>
<dbReference type="SUPFAM" id="SSF143422">
    <property type="entry name" value="Transposase IS200-like"/>
    <property type="match status" value="1"/>
</dbReference>
<dbReference type="Proteomes" id="UP000191055">
    <property type="component" value="Unassembled WGS sequence"/>
</dbReference>
<name>A0A1T5E4A0_9BACT</name>
<keyword evidence="3" id="KW-1185">Reference proteome</keyword>
<dbReference type="GO" id="GO:0003677">
    <property type="term" value="F:DNA binding"/>
    <property type="evidence" value="ECO:0007669"/>
    <property type="project" value="InterPro"/>
</dbReference>
<dbReference type="KEGG" id="asx:CDL62_08150"/>